<organism evidence="1 2">
    <name type="scientific">Mucilaginibacter aquatilis</name>
    <dbReference type="NCBI Taxonomy" id="1517760"/>
    <lineage>
        <taxon>Bacteria</taxon>
        <taxon>Pseudomonadati</taxon>
        <taxon>Bacteroidota</taxon>
        <taxon>Sphingobacteriia</taxon>
        <taxon>Sphingobacteriales</taxon>
        <taxon>Sphingobacteriaceae</taxon>
        <taxon>Mucilaginibacter</taxon>
    </lineage>
</organism>
<comment type="caution">
    <text evidence="1">The sequence shown here is derived from an EMBL/GenBank/DDBJ whole genome shotgun (WGS) entry which is preliminary data.</text>
</comment>
<dbReference type="AlphaFoldDB" id="A0A6I4IDE4"/>
<dbReference type="RefSeq" id="WP_157541904.1">
    <property type="nucleotide sequence ID" value="NZ_WQLA01000003.1"/>
</dbReference>
<dbReference type="OrthoDB" id="975810at2"/>
<evidence type="ECO:0000313" key="2">
    <source>
        <dbReference type="Proteomes" id="UP000434850"/>
    </source>
</evidence>
<accession>A0A6I4IDE4</accession>
<dbReference type="EMBL" id="WQLA01000003">
    <property type="protein sequence ID" value="MVN91606.1"/>
    <property type="molecule type" value="Genomic_DNA"/>
</dbReference>
<reference evidence="1 2" key="1">
    <citation type="submission" date="2019-12" db="EMBL/GenBank/DDBJ databases">
        <title>Mucilaginibacter sp. HME9299 genome sequencing and assembly.</title>
        <authorList>
            <person name="Kang H."/>
            <person name="Kim H."/>
            <person name="Joh K."/>
        </authorList>
    </citation>
    <scope>NUCLEOTIDE SEQUENCE [LARGE SCALE GENOMIC DNA]</scope>
    <source>
        <strain evidence="1 2">HME9299</strain>
    </source>
</reference>
<dbReference type="Proteomes" id="UP000434850">
    <property type="component" value="Unassembled WGS sequence"/>
</dbReference>
<dbReference type="PROSITE" id="PS51257">
    <property type="entry name" value="PROKAR_LIPOPROTEIN"/>
    <property type="match status" value="1"/>
</dbReference>
<sequence>MLNINYKITLSFISILAGGVMLLSSCSKKDEQTPTDPEATQPIRPVTDLSKAYVTQLFSYNPAPGQFINTSVGNTEAAQSVLNGKNGLVSLGAFGGSIVFGFDHTVLNVDGKEDIVIYANAATGSAEPGVVWVMQDTNKNGLPDDTWFELAGSATNAAGYVRNYQVTYTRPDPVTGDVKWKGSLKDSGLVKTNTFHKQPYYPEAVTAASYTLQGTLLPSTNIDANNPSFITSAPFNFGYADSTPGGDKVDIGNAIDDKGNKVKLNGIDFIKVQTGIQFNLGWLGELSTEVRGIADISLEKL</sequence>
<evidence type="ECO:0000313" key="1">
    <source>
        <dbReference type="EMBL" id="MVN91606.1"/>
    </source>
</evidence>
<name>A0A6I4IDE4_9SPHI</name>
<gene>
    <name evidence="1" type="ORF">GO816_10765</name>
</gene>
<keyword evidence="2" id="KW-1185">Reference proteome</keyword>
<proteinExistence type="predicted"/>
<protein>
    <submittedName>
        <fullName evidence="1">Cell surface protein</fullName>
    </submittedName>
</protein>